<sequence>MNFDIDTRTVTLVDKVESSILDYIKKNELRPGNSLPNEIELAIELGISRNVLREALSRLRMLGIIQSRTKRGIIIQEPSLLTGFERAVEPYLLSENTVVEMMGMRIIIENGLVDFLFENLTDQHILELESIVYSQESKLYPLTVEQETVFHKKIYEITGNNFMVQFQQIIQPVLEVANKDYQSSFAPVNERLLKEGRMVTHKELFLFIKNRDLEGYRNAIKLHLLPYIEFVKSRS</sequence>
<evidence type="ECO:0000256" key="2">
    <source>
        <dbReference type="ARBA" id="ARBA00023125"/>
    </source>
</evidence>
<dbReference type="CDD" id="cd07377">
    <property type="entry name" value="WHTH_GntR"/>
    <property type="match status" value="1"/>
</dbReference>
<dbReference type="InterPro" id="IPR008920">
    <property type="entry name" value="TF_FadR/GntR_C"/>
</dbReference>
<dbReference type="InterPro" id="IPR036390">
    <property type="entry name" value="WH_DNA-bd_sf"/>
</dbReference>
<evidence type="ECO:0000313" key="6">
    <source>
        <dbReference type="Proteomes" id="UP001496674"/>
    </source>
</evidence>
<keyword evidence="2" id="KW-0238">DNA-binding</keyword>
<dbReference type="SUPFAM" id="SSF46785">
    <property type="entry name" value="Winged helix' DNA-binding domain"/>
    <property type="match status" value="1"/>
</dbReference>
<dbReference type="Pfam" id="PF07729">
    <property type="entry name" value="FCD"/>
    <property type="match status" value="1"/>
</dbReference>
<evidence type="ECO:0000313" key="5">
    <source>
        <dbReference type="EMBL" id="BEG99213.1"/>
    </source>
</evidence>
<accession>A0ABM8IB40</accession>
<evidence type="ECO:0000256" key="3">
    <source>
        <dbReference type="ARBA" id="ARBA00023163"/>
    </source>
</evidence>
<dbReference type="EMBL" id="AP028055">
    <property type="protein sequence ID" value="BEG99213.1"/>
    <property type="molecule type" value="Genomic_DNA"/>
</dbReference>
<dbReference type="SMART" id="SM00345">
    <property type="entry name" value="HTH_GNTR"/>
    <property type="match status" value="1"/>
</dbReference>
<dbReference type="Gene3D" id="1.10.10.10">
    <property type="entry name" value="Winged helix-like DNA-binding domain superfamily/Winged helix DNA-binding domain"/>
    <property type="match status" value="1"/>
</dbReference>
<organism evidence="5 6">
    <name type="scientific">Bacteroides sedimenti</name>
    <dbReference type="NCBI Taxonomy" id="2136147"/>
    <lineage>
        <taxon>Bacteria</taxon>
        <taxon>Pseudomonadati</taxon>
        <taxon>Bacteroidota</taxon>
        <taxon>Bacteroidia</taxon>
        <taxon>Bacteroidales</taxon>
        <taxon>Bacteroidaceae</taxon>
        <taxon>Bacteroides</taxon>
    </lineage>
</organism>
<dbReference type="SUPFAM" id="SSF48008">
    <property type="entry name" value="GntR ligand-binding domain-like"/>
    <property type="match status" value="1"/>
</dbReference>
<dbReference type="RefSeq" id="WP_353329589.1">
    <property type="nucleotide sequence ID" value="NZ_AP028055.1"/>
</dbReference>
<keyword evidence="3" id="KW-0804">Transcription</keyword>
<dbReference type="InterPro" id="IPR036388">
    <property type="entry name" value="WH-like_DNA-bd_sf"/>
</dbReference>
<dbReference type="Proteomes" id="UP001496674">
    <property type="component" value="Chromosome"/>
</dbReference>
<gene>
    <name evidence="5" type="ORF">BSYN_14780</name>
</gene>
<dbReference type="Gene3D" id="1.20.120.530">
    <property type="entry name" value="GntR ligand-binding domain-like"/>
    <property type="match status" value="1"/>
</dbReference>
<name>A0ABM8IB40_9BACE</name>
<dbReference type="Pfam" id="PF00392">
    <property type="entry name" value="GntR"/>
    <property type="match status" value="1"/>
</dbReference>
<evidence type="ECO:0000259" key="4">
    <source>
        <dbReference type="PROSITE" id="PS50949"/>
    </source>
</evidence>
<dbReference type="PANTHER" id="PTHR43537:SF5">
    <property type="entry name" value="UXU OPERON TRANSCRIPTIONAL REGULATOR"/>
    <property type="match status" value="1"/>
</dbReference>
<proteinExistence type="predicted"/>
<keyword evidence="1" id="KW-0805">Transcription regulation</keyword>
<evidence type="ECO:0000256" key="1">
    <source>
        <dbReference type="ARBA" id="ARBA00023015"/>
    </source>
</evidence>
<dbReference type="PANTHER" id="PTHR43537">
    <property type="entry name" value="TRANSCRIPTIONAL REGULATOR, GNTR FAMILY"/>
    <property type="match status" value="1"/>
</dbReference>
<protein>
    <submittedName>
        <fullName evidence="5">GntR family transcriptional regulator</fullName>
    </submittedName>
</protein>
<dbReference type="InterPro" id="IPR000524">
    <property type="entry name" value="Tscrpt_reg_HTH_GntR"/>
</dbReference>
<dbReference type="PROSITE" id="PS50949">
    <property type="entry name" value="HTH_GNTR"/>
    <property type="match status" value="1"/>
</dbReference>
<dbReference type="PRINTS" id="PR00035">
    <property type="entry name" value="HTHGNTR"/>
</dbReference>
<feature type="domain" description="HTH gntR-type" evidence="4">
    <location>
        <begin position="10"/>
        <end position="78"/>
    </location>
</feature>
<keyword evidence="6" id="KW-1185">Reference proteome</keyword>
<reference evidence="5 6" key="1">
    <citation type="submission" date="2023-04" db="EMBL/GenBank/DDBJ databases">
        <title>Draft genome sequence of acteroides sedimenti strain YN3PY1.</title>
        <authorList>
            <person name="Yoshida N."/>
        </authorList>
    </citation>
    <scope>NUCLEOTIDE SEQUENCE [LARGE SCALE GENOMIC DNA]</scope>
    <source>
        <strain evidence="5 6">YN3PY1</strain>
    </source>
</reference>
<dbReference type="InterPro" id="IPR011711">
    <property type="entry name" value="GntR_C"/>
</dbReference>